<feature type="region of interest" description="Disordered" evidence="3">
    <location>
        <begin position="147"/>
        <end position="170"/>
    </location>
</feature>
<evidence type="ECO:0000256" key="1">
    <source>
        <dbReference type="ARBA" id="ARBA00023125"/>
    </source>
</evidence>
<dbReference type="PANTHER" id="PTHR10302:SF0">
    <property type="entry name" value="SINGLE-STRANDED DNA-BINDING PROTEIN, MITOCHONDRIAL"/>
    <property type="match status" value="1"/>
</dbReference>
<evidence type="ECO:0000313" key="5">
    <source>
        <dbReference type="WBParaSite" id="ACRNAN_scaffold150.g7733.t1"/>
    </source>
</evidence>
<dbReference type="GO" id="GO:0006264">
    <property type="term" value="P:mitochondrial DNA replication"/>
    <property type="evidence" value="ECO:0007669"/>
    <property type="project" value="TreeGrafter"/>
</dbReference>
<organism evidence="4 5">
    <name type="scientific">Acrobeloides nanus</name>
    <dbReference type="NCBI Taxonomy" id="290746"/>
    <lineage>
        <taxon>Eukaryota</taxon>
        <taxon>Metazoa</taxon>
        <taxon>Ecdysozoa</taxon>
        <taxon>Nematoda</taxon>
        <taxon>Chromadorea</taxon>
        <taxon>Rhabditida</taxon>
        <taxon>Tylenchina</taxon>
        <taxon>Cephalobomorpha</taxon>
        <taxon>Cephaloboidea</taxon>
        <taxon>Cephalobidae</taxon>
        <taxon>Acrobeloides</taxon>
    </lineage>
</organism>
<dbReference type="InterPro" id="IPR000424">
    <property type="entry name" value="Primosome_PriB/ssb"/>
</dbReference>
<feature type="compositionally biased region" description="Basic and acidic residues" evidence="3">
    <location>
        <begin position="18"/>
        <end position="35"/>
    </location>
</feature>
<name>A0A914CXM9_9BILA</name>
<dbReference type="SUPFAM" id="SSF50249">
    <property type="entry name" value="Nucleic acid-binding proteins"/>
    <property type="match status" value="1"/>
</dbReference>
<keyword evidence="1 2" id="KW-0238">DNA-binding</keyword>
<evidence type="ECO:0000256" key="3">
    <source>
        <dbReference type="SAM" id="MobiDB-lite"/>
    </source>
</evidence>
<dbReference type="NCBIfam" id="TIGR00621">
    <property type="entry name" value="ssb"/>
    <property type="match status" value="1"/>
</dbReference>
<dbReference type="Gene3D" id="2.40.50.140">
    <property type="entry name" value="Nucleic acid-binding proteins"/>
    <property type="match status" value="1"/>
</dbReference>
<keyword evidence="4" id="KW-1185">Reference proteome</keyword>
<dbReference type="Pfam" id="PF00436">
    <property type="entry name" value="SSB"/>
    <property type="match status" value="1"/>
</dbReference>
<feature type="region of interest" description="Disordered" evidence="3">
    <location>
        <begin position="18"/>
        <end position="40"/>
    </location>
</feature>
<protein>
    <submittedName>
        <fullName evidence="5">Single-stranded DNA-binding protein</fullName>
    </submittedName>
</protein>
<dbReference type="WBParaSite" id="ACRNAN_scaffold150.g7733.t1">
    <property type="protein sequence ID" value="ACRNAN_scaffold150.g7733.t1"/>
    <property type="gene ID" value="ACRNAN_scaffold150.g7733"/>
</dbReference>
<dbReference type="GO" id="GO:0003697">
    <property type="term" value="F:single-stranded DNA binding"/>
    <property type="evidence" value="ECO:0007669"/>
    <property type="project" value="InterPro"/>
</dbReference>
<dbReference type="CDD" id="cd04496">
    <property type="entry name" value="SSB_OBF"/>
    <property type="match status" value="1"/>
</dbReference>
<accession>A0A914CXM9</accession>
<sequence length="170" mass="19202">MPGLFAFHIRLDEERYGDAESFSESERRPLNEGERRRRGPSINRVELMGNLARNPLEKTTKAGTKFATFSMFTNVEYRRGDGSFGEHQELHEIHVFGGLATFVVSNCEKGSKVLVSGRLHYLGGQLRPDGLRTPKIATISADLVQPIARARRQQETDEEPNESEEKSHFA</sequence>
<dbReference type="PROSITE" id="PS50935">
    <property type="entry name" value="SSB"/>
    <property type="match status" value="1"/>
</dbReference>
<proteinExistence type="predicted"/>
<dbReference type="Proteomes" id="UP000887540">
    <property type="component" value="Unplaced"/>
</dbReference>
<reference evidence="5" key="1">
    <citation type="submission" date="2022-11" db="UniProtKB">
        <authorList>
            <consortium name="WormBaseParasite"/>
        </authorList>
    </citation>
    <scope>IDENTIFICATION</scope>
</reference>
<dbReference type="GO" id="GO:0042645">
    <property type="term" value="C:mitochondrial nucleoid"/>
    <property type="evidence" value="ECO:0007669"/>
    <property type="project" value="TreeGrafter"/>
</dbReference>
<dbReference type="AlphaFoldDB" id="A0A914CXM9"/>
<dbReference type="InterPro" id="IPR012340">
    <property type="entry name" value="NA-bd_OB-fold"/>
</dbReference>
<evidence type="ECO:0000256" key="2">
    <source>
        <dbReference type="PROSITE-ProRule" id="PRU00252"/>
    </source>
</evidence>
<dbReference type="InterPro" id="IPR011344">
    <property type="entry name" value="ssDNA-bd"/>
</dbReference>
<dbReference type="PANTHER" id="PTHR10302">
    <property type="entry name" value="SINGLE-STRANDED DNA-BINDING PROTEIN"/>
    <property type="match status" value="1"/>
</dbReference>
<evidence type="ECO:0000313" key="4">
    <source>
        <dbReference type="Proteomes" id="UP000887540"/>
    </source>
</evidence>